<dbReference type="PANTHER" id="PTHR34413:SF2">
    <property type="entry name" value="PROPHAGE TAIL FIBER ASSEMBLY PROTEIN HOMOLOG TFAE-RELATED"/>
    <property type="match status" value="1"/>
</dbReference>
<accession>A0A4P9VT31</accession>
<evidence type="ECO:0000313" key="4">
    <source>
        <dbReference type="Proteomes" id="UP000257039"/>
    </source>
</evidence>
<dbReference type="EMBL" id="NDXW01000001">
    <property type="protein sequence ID" value="RDH45837.1"/>
    <property type="molecule type" value="Genomic_DNA"/>
</dbReference>
<dbReference type="InterPro" id="IPR008866">
    <property type="entry name" value="Phage_lambda_GpA-like"/>
</dbReference>
<organism evidence="3 4">
    <name type="scientific">Zooshikella ganghwensis</name>
    <dbReference type="NCBI Taxonomy" id="202772"/>
    <lineage>
        <taxon>Bacteria</taxon>
        <taxon>Pseudomonadati</taxon>
        <taxon>Pseudomonadota</taxon>
        <taxon>Gammaproteobacteria</taxon>
        <taxon>Oceanospirillales</taxon>
        <taxon>Zooshikellaceae</taxon>
        <taxon>Zooshikella</taxon>
    </lineage>
</organism>
<dbReference type="RefSeq" id="WP_094788726.1">
    <property type="nucleotide sequence ID" value="NZ_NDXW01000001.1"/>
</dbReference>
<gene>
    <name evidence="3" type="ORF">B9G39_21610</name>
</gene>
<name>A0A4P9VT31_9GAMM</name>
<reference evidence="3 4" key="1">
    <citation type="submission" date="2017-04" db="EMBL/GenBank/DDBJ databases">
        <title>Draft genome sequence of Zooshikella ganghwensis VG4 isolated from Red Sea sediments.</title>
        <authorList>
            <person name="Rehman Z."/>
            <person name="Alam I."/>
            <person name="Kamau A."/>
            <person name="Bajic V."/>
            <person name="Leiknes T."/>
        </authorList>
    </citation>
    <scope>NUCLEOTIDE SEQUENCE [LARGE SCALE GENOMIC DNA]</scope>
    <source>
        <strain evidence="3 4">VG4</strain>
    </source>
</reference>
<comment type="caution">
    <text evidence="3">The sequence shown here is derived from an EMBL/GenBank/DDBJ whole genome shotgun (WGS) entry which is preliminary data.</text>
</comment>
<dbReference type="InterPro" id="IPR046453">
    <property type="entry name" value="GpA_ATPase"/>
</dbReference>
<keyword evidence="4" id="KW-1185">Reference proteome</keyword>
<protein>
    <submittedName>
        <fullName evidence="3">Phage terminase large subunit family protein</fullName>
    </submittedName>
</protein>
<dbReference type="Pfam" id="PF20454">
    <property type="entry name" value="GpA_nuclease"/>
    <property type="match status" value="1"/>
</dbReference>
<dbReference type="GO" id="GO:0005524">
    <property type="term" value="F:ATP binding"/>
    <property type="evidence" value="ECO:0007669"/>
    <property type="project" value="InterPro"/>
</dbReference>
<feature type="domain" description="Phage terminase large subunit GpA ATPase" evidence="1">
    <location>
        <begin position="44"/>
        <end position="302"/>
    </location>
</feature>
<dbReference type="InterPro" id="IPR051220">
    <property type="entry name" value="TFA_Chaperone"/>
</dbReference>
<dbReference type="GO" id="GO:0016887">
    <property type="term" value="F:ATP hydrolysis activity"/>
    <property type="evidence" value="ECO:0007669"/>
    <property type="project" value="InterPro"/>
</dbReference>
<dbReference type="AlphaFoldDB" id="A0A4P9VT31"/>
<evidence type="ECO:0000313" key="3">
    <source>
        <dbReference type="EMBL" id="RDH45837.1"/>
    </source>
</evidence>
<dbReference type="Pfam" id="PF05876">
    <property type="entry name" value="GpA_ATPase"/>
    <property type="match status" value="1"/>
</dbReference>
<feature type="domain" description="Terminase large subunit GpA endonuclease" evidence="2">
    <location>
        <begin position="325"/>
        <end position="641"/>
    </location>
</feature>
<evidence type="ECO:0000259" key="1">
    <source>
        <dbReference type="Pfam" id="PF05876"/>
    </source>
</evidence>
<dbReference type="PANTHER" id="PTHR34413">
    <property type="entry name" value="PROPHAGE TAIL FIBER ASSEMBLY PROTEIN HOMOLOG TFAE-RELATED-RELATED"/>
    <property type="match status" value="1"/>
</dbReference>
<dbReference type="HAMAP" id="MF_04144">
    <property type="entry name" value="TERL_LAMBDA"/>
    <property type="match status" value="1"/>
</dbReference>
<dbReference type="GO" id="GO:0004519">
    <property type="term" value="F:endonuclease activity"/>
    <property type="evidence" value="ECO:0007669"/>
    <property type="project" value="InterPro"/>
</dbReference>
<dbReference type="Proteomes" id="UP000257039">
    <property type="component" value="Unassembled WGS sequence"/>
</dbReference>
<dbReference type="InterPro" id="IPR046454">
    <property type="entry name" value="GpA_endonuclease"/>
</dbReference>
<evidence type="ECO:0000259" key="2">
    <source>
        <dbReference type="Pfam" id="PF20454"/>
    </source>
</evidence>
<proteinExistence type="inferred from homology"/>
<sequence length="684" mass="78153">MHCETNNIADDVAEIIKPPSRLSVSEAVKQTLRVPKNNGNGSDPWSPEITPYIIEPLDCLNSREYTAVFFVGPARTGKTLAFGEGWLSYVIAHNPGDMLIVQIAKEKAQEYSKKRVDRAINCSPELAKRLSPRSHDNNVHDKIFRAGNYLKIGWPTKNILSSSDYKYVFLTDYDRLKVDIDTEGDPFTLAKKRTTTFMSSGMTVVESSPGKPIIDLRWEASTPHEAPPCQGILGLYNQGDRRRLYWPCPHCNEWFQPIFERLHWEKHSDPVKASESVYMRCPHCQQRIEPSQKDELNNQCRWLGEGQQLTAAGEVIGEKRQSRYASFWMEGPAAGYQTWQELLYTYLLAEQHYEQTGSQEKFKSVFNIDLGRPYFPILNEHQRTAKGLKARAEPLTKRTIPHGVRFLTASIDVQAGSRRRFVVQVEGWGEGLERWLIDRLALRYSPYRTDEDDERLPIHPGAYAEDWDVLLDKVLNKAYPLADGSGRVMGIRMVACDSGGEDGVTDNAYAFYRKVKKQGLQHRFMLIKGDRHTQQKMRETFPDNTHNSQRKAKIYGDIPLQLLNTNLFKDALNNVLDRDIPGPKYFHFPDWLPLSFYEELTAETRNAEGKWESLGGPNEAWDLSVYNIACVHKLQAETINWAYPPAWAQPWDENTLVFDPDITSLNEVSKPKPLDLSALGRALG</sequence>